<protein>
    <recommendedName>
        <fullName evidence="2">AB hydrolase-1 domain-containing protein</fullName>
    </recommendedName>
</protein>
<sequence length="386" mass="43669">MVNYANITSAPGRLAYRLSTPRNRVATHIDPAFSTVLFCHPPWLDHYFFYPQLDDPTFYNEYNLVAIDMPGHGMSLLKEPMEGEMTWERIAGLYYEVLQALKIERIHLVGGDMGSLAPMRLALAHPEIVESLTMIGPPTPVETDLVMMGFTEWFQANLDLIDTLNNILFEFATGQWTNQILRDVRDEWTDMAKARMLRGEYLAHFQVFLPLLTTRMELPTKDEMGTVNYPILIIENVMTQGDGSERDPANNIWLDLTRELNSNRAKQGESRLATRHALVGEVMTKWASTARWTSITNPCLVNPLITEIIKNKSSSSAFDKNETPMGRCMPREPDLPRNTGDLLEVLHETSTTSQAEPKSWADFVNSVQVGGCEVQTEVSIMVEVAK</sequence>
<dbReference type="PANTHER" id="PTHR43798:SF33">
    <property type="entry name" value="HYDROLASE, PUTATIVE (AFU_ORTHOLOGUE AFUA_2G14860)-RELATED"/>
    <property type="match status" value="1"/>
</dbReference>
<keyword evidence="4" id="KW-1185">Reference proteome</keyword>
<evidence type="ECO:0000256" key="1">
    <source>
        <dbReference type="SAM" id="MobiDB-lite"/>
    </source>
</evidence>
<dbReference type="Proteomes" id="UP000322245">
    <property type="component" value="Unassembled WGS sequence"/>
</dbReference>
<dbReference type="AlphaFoldDB" id="A0A5D3ARE3"/>
<dbReference type="InterPro" id="IPR029058">
    <property type="entry name" value="AB_hydrolase_fold"/>
</dbReference>
<feature type="region of interest" description="Disordered" evidence="1">
    <location>
        <begin position="316"/>
        <end position="335"/>
    </location>
</feature>
<dbReference type="PANTHER" id="PTHR43798">
    <property type="entry name" value="MONOACYLGLYCEROL LIPASE"/>
    <property type="match status" value="1"/>
</dbReference>
<evidence type="ECO:0000313" key="3">
    <source>
        <dbReference type="EMBL" id="TYJ52703.1"/>
    </source>
</evidence>
<evidence type="ECO:0000313" key="4">
    <source>
        <dbReference type="Proteomes" id="UP000322245"/>
    </source>
</evidence>
<dbReference type="InterPro" id="IPR000073">
    <property type="entry name" value="AB_hydrolase_1"/>
</dbReference>
<proteinExistence type="predicted"/>
<dbReference type="GO" id="GO:0016020">
    <property type="term" value="C:membrane"/>
    <property type="evidence" value="ECO:0007669"/>
    <property type="project" value="TreeGrafter"/>
</dbReference>
<gene>
    <name evidence="3" type="ORF">B9479_006671</name>
</gene>
<dbReference type="Pfam" id="PF00561">
    <property type="entry name" value="Abhydrolase_1"/>
    <property type="match status" value="1"/>
</dbReference>
<dbReference type="Gene3D" id="3.40.50.1820">
    <property type="entry name" value="alpha/beta hydrolase"/>
    <property type="match status" value="1"/>
</dbReference>
<comment type="caution">
    <text evidence="3">The sequence shown here is derived from an EMBL/GenBank/DDBJ whole genome shotgun (WGS) entry which is preliminary data.</text>
</comment>
<dbReference type="PRINTS" id="PR00111">
    <property type="entry name" value="ABHYDROLASE"/>
</dbReference>
<dbReference type="InterPro" id="IPR050266">
    <property type="entry name" value="AB_hydrolase_sf"/>
</dbReference>
<evidence type="ECO:0000259" key="2">
    <source>
        <dbReference type="Pfam" id="PF00561"/>
    </source>
</evidence>
<dbReference type="GO" id="GO:0047372">
    <property type="term" value="F:monoacylglycerol lipase activity"/>
    <property type="evidence" value="ECO:0007669"/>
    <property type="project" value="TreeGrafter"/>
</dbReference>
<organism evidence="3 4">
    <name type="scientific">Cryptococcus floricola</name>
    <dbReference type="NCBI Taxonomy" id="2591691"/>
    <lineage>
        <taxon>Eukaryota</taxon>
        <taxon>Fungi</taxon>
        <taxon>Dikarya</taxon>
        <taxon>Basidiomycota</taxon>
        <taxon>Agaricomycotina</taxon>
        <taxon>Tremellomycetes</taxon>
        <taxon>Tremellales</taxon>
        <taxon>Cryptococcaceae</taxon>
        <taxon>Cryptococcus</taxon>
    </lineage>
</organism>
<dbReference type="EMBL" id="NIDF01000120">
    <property type="protein sequence ID" value="TYJ52703.1"/>
    <property type="molecule type" value="Genomic_DNA"/>
</dbReference>
<dbReference type="GO" id="GO:0046464">
    <property type="term" value="P:acylglycerol catabolic process"/>
    <property type="evidence" value="ECO:0007669"/>
    <property type="project" value="TreeGrafter"/>
</dbReference>
<name>A0A5D3ARE3_9TREE</name>
<dbReference type="SUPFAM" id="SSF53474">
    <property type="entry name" value="alpha/beta-Hydrolases"/>
    <property type="match status" value="1"/>
</dbReference>
<reference evidence="3 4" key="1">
    <citation type="submission" date="2017-05" db="EMBL/GenBank/DDBJ databases">
        <title>The Genome Sequence of Tsuchiyaea wingfieldii DSM 27421.</title>
        <authorList>
            <person name="Cuomo C."/>
            <person name="Passer A."/>
            <person name="Billmyre B."/>
            <person name="Heitman J."/>
        </authorList>
    </citation>
    <scope>NUCLEOTIDE SEQUENCE [LARGE SCALE GENOMIC DNA]</scope>
    <source>
        <strain evidence="3 4">DSM 27421</strain>
    </source>
</reference>
<accession>A0A5D3ARE3</accession>
<feature type="domain" description="AB hydrolase-1" evidence="2">
    <location>
        <begin position="46"/>
        <end position="156"/>
    </location>
</feature>